<sequence>MEPTVAEFFVGKKILVTGATGFLGKVLVEKLLRCCPDLDKLYLMVRPKSGQPPQQRIKDMLDCQLYDKVRKENPDGLNKIVAITSDMLEPNLALTEEDRELLQKEINIVFHVAATIKFDEKMKLSYRLNVKSLQEIITLCKEMKNLEVLVHTSTAYCNCDRQFIEEKIYPPPLDHQKLCQAMEWMDDEMFHLITPKLIDQRPNTYTFTKAIAEYVLAEEGAGLPVAIVRPSIVGASWKEPMPGWIDNFNGPSGVFIACGKGLLRSMRADPNAVADVVPVDIPVNVMIASAWYTAIKKPSLIPVYNVTTGGINPFRWGEMEAVVPSLFKRYPLQNAFRRPSTSVTQGAVVQEYWNIVCHTIPGYFYDFLLRLTGQRPRMVRIYDKMKKAMATLEYFTTNTWEWANENTETLSRALTKEDNKVFFTDVRPLHWPTYLENYCLGTKKYVLNEELSGLPQARAHLKRLRNIRYTFNTLLFVVIWRFLIARSQIARNLWYFVTNLFFKFVQYCRLTSSTS</sequence>
<evidence type="ECO:0000259" key="5">
    <source>
        <dbReference type="Pfam" id="PF03015"/>
    </source>
</evidence>
<gene>
    <name evidence="8" type="primary">LOC100368979</name>
</gene>
<dbReference type="InterPro" id="IPR013120">
    <property type="entry name" value="FAR_NAD-bd"/>
</dbReference>
<reference evidence="8" key="1">
    <citation type="submission" date="2025-08" db="UniProtKB">
        <authorList>
            <consortium name="RefSeq"/>
        </authorList>
    </citation>
    <scope>IDENTIFICATION</scope>
    <source>
        <tissue evidence="8">Testes</tissue>
    </source>
</reference>
<organism evidence="7 8">
    <name type="scientific">Saccoglossus kowalevskii</name>
    <name type="common">Acorn worm</name>
    <dbReference type="NCBI Taxonomy" id="10224"/>
    <lineage>
        <taxon>Eukaryota</taxon>
        <taxon>Metazoa</taxon>
        <taxon>Hemichordata</taxon>
        <taxon>Enteropneusta</taxon>
        <taxon>Harrimaniidae</taxon>
        <taxon>Saccoglossus</taxon>
    </lineage>
</organism>
<feature type="domain" description="Fatty acyl-CoA reductase C-terminal" evidence="5">
    <location>
        <begin position="357"/>
        <end position="449"/>
    </location>
</feature>
<evidence type="ECO:0000313" key="7">
    <source>
        <dbReference type="Proteomes" id="UP000694865"/>
    </source>
</evidence>
<comment type="function">
    <text evidence="4">Catalyzes the reduction of fatty acyl-CoA to fatty alcohols.</text>
</comment>
<dbReference type="GeneID" id="100368979"/>
<keyword evidence="2 4" id="KW-0444">Lipid biosynthesis</keyword>
<proteinExistence type="inferred from homology"/>
<evidence type="ECO:0000256" key="4">
    <source>
        <dbReference type="RuleBase" id="RU363097"/>
    </source>
</evidence>
<comment type="similarity">
    <text evidence="1 4">Belongs to the fatty acyl-CoA reductase family.</text>
</comment>
<evidence type="ECO:0000259" key="6">
    <source>
        <dbReference type="Pfam" id="PF07993"/>
    </source>
</evidence>
<accession>A0ABM0GNY8</accession>
<evidence type="ECO:0000256" key="2">
    <source>
        <dbReference type="ARBA" id="ARBA00022516"/>
    </source>
</evidence>
<dbReference type="InterPro" id="IPR026055">
    <property type="entry name" value="FAR"/>
</dbReference>
<dbReference type="Pfam" id="PF03015">
    <property type="entry name" value="Sterile"/>
    <property type="match status" value="1"/>
</dbReference>
<dbReference type="InterPro" id="IPR036291">
    <property type="entry name" value="NAD(P)-bd_dom_sf"/>
</dbReference>
<feature type="domain" description="Thioester reductase (TE)" evidence="6">
    <location>
        <begin position="16"/>
        <end position="286"/>
    </location>
</feature>
<protein>
    <recommendedName>
        <fullName evidence="4">Fatty acyl-CoA reductase</fullName>
        <ecNumber evidence="4">1.2.1.84</ecNumber>
    </recommendedName>
</protein>
<keyword evidence="3 4" id="KW-0443">Lipid metabolism</keyword>
<dbReference type="SUPFAM" id="SSF51735">
    <property type="entry name" value="NAD(P)-binding Rossmann-fold domains"/>
    <property type="match status" value="1"/>
</dbReference>
<dbReference type="PANTHER" id="PTHR11011">
    <property type="entry name" value="MALE STERILITY PROTEIN 2-RELATED"/>
    <property type="match status" value="1"/>
</dbReference>
<dbReference type="Gene3D" id="3.40.50.720">
    <property type="entry name" value="NAD(P)-binding Rossmann-like Domain"/>
    <property type="match status" value="1"/>
</dbReference>
<dbReference type="CDD" id="cd09071">
    <property type="entry name" value="FAR_C"/>
    <property type="match status" value="1"/>
</dbReference>
<dbReference type="InterPro" id="IPR033640">
    <property type="entry name" value="FAR_C"/>
</dbReference>
<keyword evidence="4" id="KW-0521">NADP</keyword>
<name>A0ABM0GNY8_SACKO</name>
<dbReference type="Proteomes" id="UP000694865">
    <property type="component" value="Unplaced"/>
</dbReference>
<dbReference type="PANTHER" id="PTHR11011:SF45">
    <property type="entry name" value="FATTY ACYL-COA REDUCTASE CG8306-RELATED"/>
    <property type="match status" value="1"/>
</dbReference>
<keyword evidence="4" id="KW-0560">Oxidoreductase</keyword>
<dbReference type="EC" id="1.2.1.84" evidence="4"/>
<keyword evidence="7" id="KW-1185">Reference proteome</keyword>
<dbReference type="CDD" id="cd05236">
    <property type="entry name" value="FAR-N_SDR_e"/>
    <property type="match status" value="1"/>
</dbReference>
<evidence type="ECO:0000256" key="1">
    <source>
        <dbReference type="ARBA" id="ARBA00005928"/>
    </source>
</evidence>
<dbReference type="RefSeq" id="XP_002734152.1">
    <property type="nucleotide sequence ID" value="XM_002734106.2"/>
</dbReference>
<evidence type="ECO:0000313" key="8">
    <source>
        <dbReference type="RefSeq" id="XP_002734152.1"/>
    </source>
</evidence>
<evidence type="ECO:0000256" key="3">
    <source>
        <dbReference type="ARBA" id="ARBA00023098"/>
    </source>
</evidence>
<dbReference type="Pfam" id="PF07993">
    <property type="entry name" value="NAD_binding_4"/>
    <property type="match status" value="1"/>
</dbReference>
<comment type="catalytic activity">
    <reaction evidence="4">
        <text>a long-chain fatty acyl-CoA + 2 NADPH + 2 H(+) = a long-chain primary fatty alcohol + 2 NADP(+) + CoA</text>
        <dbReference type="Rhea" id="RHEA:52716"/>
        <dbReference type="ChEBI" id="CHEBI:15378"/>
        <dbReference type="ChEBI" id="CHEBI:57287"/>
        <dbReference type="ChEBI" id="CHEBI:57783"/>
        <dbReference type="ChEBI" id="CHEBI:58349"/>
        <dbReference type="ChEBI" id="CHEBI:77396"/>
        <dbReference type="ChEBI" id="CHEBI:83139"/>
        <dbReference type="EC" id="1.2.1.84"/>
    </reaction>
</comment>